<evidence type="ECO:0000256" key="1">
    <source>
        <dbReference type="ARBA" id="ARBA00006484"/>
    </source>
</evidence>
<dbReference type="Pfam" id="PF00106">
    <property type="entry name" value="adh_short"/>
    <property type="match status" value="1"/>
</dbReference>
<accession>A0ABD6DM59</accession>
<dbReference type="InterPro" id="IPR036291">
    <property type="entry name" value="NAD(P)-bd_dom_sf"/>
</dbReference>
<comment type="similarity">
    <text evidence="1 2">Belongs to the short-chain dehydrogenases/reductases (SDR) family.</text>
</comment>
<evidence type="ECO:0000313" key="4">
    <source>
        <dbReference type="Proteomes" id="UP001597034"/>
    </source>
</evidence>
<gene>
    <name evidence="3" type="ORF">ACFSBL_09415</name>
</gene>
<dbReference type="SUPFAM" id="SSF51735">
    <property type="entry name" value="NAD(P)-binding Rossmann-fold domains"/>
    <property type="match status" value="1"/>
</dbReference>
<dbReference type="EMBL" id="JBHUDO010000002">
    <property type="protein sequence ID" value="MFD1645901.1"/>
    <property type="molecule type" value="Genomic_DNA"/>
</dbReference>
<dbReference type="Proteomes" id="UP001597034">
    <property type="component" value="Unassembled WGS sequence"/>
</dbReference>
<dbReference type="RefSeq" id="WP_256398576.1">
    <property type="nucleotide sequence ID" value="NZ_JANHJR010000001.1"/>
</dbReference>
<dbReference type="PRINTS" id="PR00081">
    <property type="entry name" value="GDHRDH"/>
</dbReference>
<evidence type="ECO:0000256" key="2">
    <source>
        <dbReference type="RuleBase" id="RU000363"/>
    </source>
</evidence>
<reference evidence="3 4" key="1">
    <citation type="journal article" date="2019" name="Int. J. Syst. Evol. Microbiol.">
        <title>The Global Catalogue of Microorganisms (GCM) 10K type strain sequencing project: providing services to taxonomists for standard genome sequencing and annotation.</title>
        <authorList>
            <consortium name="The Broad Institute Genomics Platform"/>
            <consortium name="The Broad Institute Genome Sequencing Center for Infectious Disease"/>
            <person name="Wu L."/>
            <person name="Ma J."/>
        </authorList>
    </citation>
    <scope>NUCLEOTIDE SEQUENCE [LARGE SCALE GENOMIC DNA]</scope>
    <source>
        <strain evidence="3 4">CGMCC 1.10390</strain>
    </source>
</reference>
<sequence length="232" mass="24554">MDIDRYDSLDGQVALVTGANRGLGAEIAAELAELDATVYAGARRPNDVTADDLHPVELDVTNDESMRTAVERIDEEAGRLDVLVNNAGIGGPSAVLHRLEPRDIDAVFDVNLRGPTILTRFALPLLLDRPGGRVVNLSSGMGALGEGMSGGSAPYRISKTGLNGLTASLHGEYGDDGLLANAVCPGWVRTDMVGPGASRSPAEGADTPVWLATFRPGSPSGRFWRDRHVIDW</sequence>
<organism evidence="3 4">
    <name type="scientific">Haloarchaeobius litoreus</name>
    <dbReference type="NCBI Taxonomy" id="755306"/>
    <lineage>
        <taxon>Archaea</taxon>
        <taxon>Methanobacteriati</taxon>
        <taxon>Methanobacteriota</taxon>
        <taxon>Stenosarchaea group</taxon>
        <taxon>Halobacteria</taxon>
        <taxon>Halobacteriales</taxon>
        <taxon>Halorubellaceae</taxon>
        <taxon>Haloarchaeobius</taxon>
    </lineage>
</organism>
<protein>
    <submittedName>
        <fullName evidence="3">SDR family NAD(P)-dependent oxidoreductase</fullName>
    </submittedName>
</protein>
<proteinExistence type="inferred from homology"/>
<dbReference type="Gene3D" id="3.40.50.720">
    <property type="entry name" value="NAD(P)-binding Rossmann-like Domain"/>
    <property type="match status" value="1"/>
</dbReference>
<name>A0ABD6DM59_9EURY</name>
<keyword evidence="4" id="KW-1185">Reference proteome</keyword>
<dbReference type="InterPro" id="IPR002347">
    <property type="entry name" value="SDR_fam"/>
</dbReference>
<comment type="caution">
    <text evidence="3">The sequence shown here is derived from an EMBL/GenBank/DDBJ whole genome shotgun (WGS) entry which is preliminary data.</text>
</comment>
<dbReference type="PANTHER" id="PTHR42760">
    <property type="entry name" value="SHORT-CHAIN DEHYDROGENASES/REDUCTASES FAMILY MEMBER"/>
    <property type="match status" value="1"/>
</dbReference>
<evidence type="ECO:0000313" key="3">
    <source>
        <dbReference type="EMBL" id="MFD1645901.1"/>
    </source>
</evidence>
<dbReference type="AlphaFoldDB" id="A0ABD6DM59"/>
<dbReference type="PRINTS" id="PR00080">
    <property type="entry name" value="SDRFAMILY"/>
</dbReference>